<evidence type="ECO:0000256" key="1">
    <source>
        <dbReference type="SAM" id="MobiDB-lite"/>
    </source>
</evidence>
<name>A0ABX6A9W3_STRVD</name>
<protein>
    <submittedName>
        <fullName evidence="2">Uncharacterized protein</fullName>
    </submittedName>
</protein>
<keyword evidence="3" id="KW-1185">Reference proteome</keyword>
<dbReference type="RefSeq" id="WP_016827491.1">
    <property type="nucleotide sequence ID" value="NZ_CP023700.1"/>
</dbReference>
<dbReference type="EMBL" id="CP023700">
    <property type="protein sequence ID" value="QEU84285.1"/>
    <property type="molecule type" value="Genomic_DNA"/>
</dbReference>
<evidence type="ECO:0000313" key="2">
    <source>
        <dbReference type="EMBL" id="QEU84285.1"/>
    </source>
</evidence>
<feature type="compositionally biased region" description="Basic and acidic residues" evidence="1">
    <location>
        <begin position="1"/>
        <end position="11"/>
    </location>
</feature>
<evidence type="ECO:0000313" key="3">
    <source>
        <dbReference type="Proteomes" id="UP000327143"/>
    </source>
</evidence>
<accession>A0ABX6A9W3</accession>
<feature type="region of interest" description="Disordered" evidence="1">
    <location>
        <begin position="1"/>
        <end position="61"/>
    </location>
</feature>
<reference evidence="2 3" key="1">
    <citation type="submission" date="2017-09" db="EMBL/GenBank/DDBJ databases">
        <authorList>
            <person name="Lee N."/>
            <person name="Cho B.-K."/>
        </authorList>
    </citation>
    <scope>NUCLEOTIDE SEQUENCE [LARGE SCALE GENOMIC DNA]</scope>
    <source>
        <strain evidence="2 3">ATCC 39115</strain>
    </source>
</reference>
<gene>
    <name evidence="2" type="ORF">CP969_05980</name>
</gene>
<dbReference type="Proteomes" id="UP000327143">
    <property type="component" value="Chromosome"/>
</dbReference>
<sequence length="61" mass="6629">MRDGAGHDRRPGATSGPVDDLADQVGADRSRPPCPYAPDRRGTTVDATRARRSLPTEARLW</sequence>
<proteinExistence type="predicted"/>
<organism evidence="2 3">
    <name type="scientific">Streptomyces viridosporus T7A</name>
    <dbReference type="NCBI Taxonomy" id="665577"/>
    <lineage>
        <taxon>Bacteria</taxon>
        <taxon>Bacillati</taxon>
        <taxon>Actinomycetota</taxon>
        <taxon>Actinomycetes</taxon>
        <taxon>Kitasatosporales</taxon>
        <taxon>Streptomycetaceae</taxon>
        <taxon>Streptomyces</taxon>
    </lineage>
</organism>